<keyword evidence="2" id="KW-1185">Reference proteome</keyword>
<name>A0A1X1T463_9MYCO</name>
<evidence type="ECO:0000313" key="2">
    <source>
        <dbReference type="Proteomes" id="UP000193564"/>
    </source>
</evidence>
<reference evidence="1 2" key="1">
    <citation type="submission" date="2016-01" db="EMBL/GenBank/DDBJ databases">
        <title>The new phylogeny of the genus Mycobacterium.</title>
        <authorList>
            <person name="Tarcisio F."/>
            <person name="Conor M."/>
            <person name="Antonella G."/>
            <person name="Elisabetta G."/>
            <person name="Giulia F.S."/>
            <person name="Sara T."/>
            <person name="Anna F."/>
            <person name="Clotilde B."/>
            <person name="Roberto B."/>
            <person name="Veronica D.S."/>
            <person name="Fabio R."/>
            <person name="Monica P."/>
            <person name="Olivier J."/>
            <person name="Enrico T."/>
            <person name="Nicola S."/>
        </authorList>
    </citation>
    <scope>NUCLEOTIDE SEQUENCE [LARGE SCALE GENOMIC DNA]</scope>
    <source>
        <strain evidence="1 2">DSM 44339</strain>
    </source>
</reference>
<sequence length="776" mass="86260">MMTVIAESAALLQQAPGGEATLPWLEQQLADTIDSLSAGLSRYTTFAVCEVSRLNLLPWTFMQGVNFMDTDGGPARLELLTLLAAATSQRHNGDALPIWKQFAEWKTAADKIIQLSAMINLYRAIEDGALDPMAKIQASTRASEVLLRESSYGDMVKATLTDLFDPPQIKSALVDLLSFDLGGAISVLEACDEIQTDKLNERLAAMRAALDQGMANEENLTDADKEEIGNRVNITWDPSDDDVSASVAEIAERLRIPESTVAAVLAQFVLPSDLGSPEEVVSSFTTGDNALRTNPVISDGNGRFLLVHPSLVLPAIRENLEQRLKQSPFWNEYQAHRGKYLEYETSKCLSQVLPGADVRSGFEYFIPADETEAAGDPAGYTKLVEGDLLYLLDDVAVVAEEKAVALAPSARAGNTRRLRNDLVRIVTRAAEQAGRLKERMEKDRGFRLRDGTWVNTENVREIHTMAVSLEDLSGVSTATADMLRAGLLDAESIPWTVSLNDLRLIVELVDPSAVAVFLLYLRRRRHPEATVVFAAVDELDFFLNFFENGLYVQPDPELMRAELPYMTGTQTGYRRRRDGQARQFITSRTDPLDAWHAYTSGYSDVPARKPEIRNSPTIPLLRELQTRRDFGWCSIGATLLSGSTRTQQEWMNTPKDLIKRARFDGHGHSVTRPYGSNRADAWVQVWAVEDSSTPEFGAAIANLKDYIRAKKYQLRFPRAMALLFDSQSGQLHTALYDGTPLVADEYLDGLVAKLFPADKWQKSLPKLPNTRRGKRR</sequence>
<comment type="caution">
    <text evidence="1">The sequence shown here is derived from an EMBL/GenBank/DDBJ whole genome shotgun (WGS) entry which is preliminary data.</text>
</comment>
<organism evidence="1 2">
    <name type="scientific">Mycolicibacterium doricum</name>
    <dbReference type="NCBI Taxonomy" id="126673"/>
    <lineage>
        <taxon>Bacteria</taxon>
        <taxon>Bacillati</taxon>
        <taxon>Actinomycetota</taxon>
        <taxon>Actinomycetes</taxon>
        <taxon>Mycobacteriales</taxon>
        <taxon>Mycobacteriaceae</taxon>
        <taxon>Mycolicibacterium</taxon>
    </lineage>
</organism>
<evidence type="ECO:0000313" key="1">
    <source>
        <dbReference type="EMBL" id="ORV39299.1"/>
    </source>
</evidence>
<dbReference type="EMBL" id="LQOS01000035">
    <property type="protein sequence ID" value="ORV39299.1"/>
    <property type="molecule type" value="Genomic_DNA"/>
</dbReference>
<dbReference type="AlphaFoldDB" id="A0A1X1T463"/>
<protein>
    <submittedName>
        <fullName evidence="1">Uncharacterized protein</fullName>
    </submittedName>
</protein>
<dbReference type="RefSeq" id="WP_085191698.1">
    <property type="nucleotide sequence ID" value="NZ_AP022605.1"/>
</dbReference>
<accession>A0A1X1T463</accession>
<gene>
    <name evidence="1" type="ORF">AWC01_13175</name>
</gene>
<dbReference type="Proteomes" id="UP000193564">
    <property type="component" value="Unassembled WGS sequence"/>
</dbReference>
<proteinExistence type="predicted"/>